<gene>
    <name evidence="7" type="ORF">GGI59_002343</name>
</gene>
<dbReference type="RefSeq" id="WP_183915995.1">
    <property type="nucleotide sequence ID" value="NZ_JACHBB010000004.1"/>
</dbReference>
<evidence type="ECO:0000256" key="3">
    <source>
        <dbReference type="ARBA" id="ARBA00022598"/>
    </source>
</evidence>
<dbReference type="NCBIfam" id="TIGR02779">
    <property type="entry name" value="NHEJ_ligase_lig"/>
    <property type="match status" value="1"/>
</dbReference>
<sequence length="355" mass="39403">MTKPPRRPPQPLLGDTSAPLRGGQRRRRDPAQPQLTLDPMPARVDPCLALLKPRPPKGRQWAFEVKWDGYRLAVHIEPKGVRILTRGGHDWTGRFPAIEAEAKRLPVSTAILDGEAVVFDEQGRSDFGRLQQSLGGRGGKRMSREAVFMAFDLLYFDGHDLTETELTARRHLLEGLVPAGGEEAIRLSEEIEADGEVLFRIACEHGLEGIIAKDRNSTYRSGRGGEWLKIKCIQSDGFAIVGYQRSSAAFGNIGALLLAARKGGELVYVGHVGTGFKADEAMKLRATMDKIKATKPTVKYSGGRKNLVWIKPKLVAEIEYRDWTHDGKLRHPSYKGLRDEEDSALFFDLSLPPSS</sequence>
<dbReference type="InterPro" id="IPR012310">
    <property type="entry name" value="DNA_ligase_ATP-dep_cent"/>
</dbReference>
<keyword evidence="3 7" id="KW-0436">Ligase</keyword>
<dbReference type="Pfam" id="PF01068">
    <property type="entry name" value="DNA_ligase_A_M"/>
    <property type="match status" value="1"/>
</dbReference>
<dbReference type="Gene3D" id="3.30.1490.70">
    <property type="match status" value="1"/>
</dbReference>
<feature type="region of interest" description="Disordered" evidence="5">
    <location>
        <begin position="1"/>
        <end position="40"/>
    </location>
</feature>
<comment type="catalytic activity">
    <reaction evidence="4">
        <text>ATP + (deoxyribonucleotide)n-3'-hydroxyl + 5'-phospho-(deoxyribonucleotide)m = (deoxyribonucleotide)n+m + AMP + diphosphate.</text>
        <dbReference type="EC" id="6.5.1.1"/>
    </reaction>
</comment>
<dbReference type="PANTHER" id="PTHR45674:SF4">
    <property type="entry name" value="DNA LIGASE 1"/>
    <property type="match status" value="1"/>
</dbReference>
<keyword evidence="8" id="KW-1185">Reference proteome</keyword>
<dbReference type="Gene3D" id="2.40.50.140">
    <property type="entry name" value="Nucleic acid-binding proteins"/>
    <property type="match status" value="1"/>
</dbReference>
<dbReference type="InterPro" id="IPR014146">
    <property type="entry name" value="LigD_ligase_dom"/>
</dbReference>
<dbReference type="SUPFAM" id="SSF56091">
    <property type="entry name" value="DNA ligase/mRNA capping enzyme, catalytic domain"/>
    <property type="match status" value="1"/>
</dbReference>
<evidence type="ECO:0000313" key="8">
    <source>
        <dbReference type="Proteomes" id="UP000528824"/>
    </source>
</evidence>
<dbReference type="Pfam" id="PF04679">
    <property type="entry name" value="DNA_ligase_A_C"/>
    <property type="match status" value="1"/>
</dbReference>
<dbReference type="PROSITE" id="PS50160">
    <property type="entry name" value="DNA_LIGASE_A3"/>
    <property type="match status" value="1"/>
</dbReference>
<dbReference type="AlphaFoldDB" id="A0A7W8UMF2"/>
<organism evidence="7 8">
    <name type="scientific">Rhizobium lentis</name>
    <dbReference type="NCBI Taxonomy" id="1138194"/>
    <lineage>
        <taxon>Bacteria</taxon>
        <taxon>Pseudomonadati</taxon>
        <taxon>Pseudomonadota</taxon>
        <taxon>Alphaproteobacteria</taxon>
        <taxon>Hyphomicrobiales</taxon>
        <taxon>Rhizobiaceae</taxon>
        <taxon>Rhizobium/Agrobacterium group</taxon>
        <taxon>Rhizobium</taxon>
    </lineage>
</organism>
<dbReference type="GO" id="GO:0005524">
    <property type="term" value="F:ATP binding"/>
    <property type="evidence" value="ECO:0007669"/>
    <property type="project" value="InterPro"/>
</dbReference>
<protein>
    <recommendedName>
        <fullName evidence="2">DNA ligase (ATP)</fullName>
        <ecNumber evidence="2">6.5.1.1</ecNumber>
    </recommendedName>
</protein>
<dbReference type="CDD" id="cd07906">
    <property type="entry name" value="Adenylation_DNA_ligase_LigD_LigC"/>
    <property type="match status" value="1"/>
</dbReference>
<proteinExistence type="inferred from homology"/>
<dbReference type="GO" id="GO:0003910">
    <property type="term" value="F:DNA ligase (ATP) activity"/>
    <property type="evidence" value="ECO:0007669"/>
    <property type="project" value="UniProtKB-EC"/>
</dbReference>
<dbReference type="InterPro" id="IPR012309">
    <property type="entry name" value="DNA_ligase_ATP-dep_C"/>
</dbReference>
<dbReference type="CDD" id="cd07971">
    <property type="entry name" value="OBF_DNA_ligase_LigD"/>
    <property type="match status" value="1"/>
</dbReference>
<feature type="domain" description="ATP-dependent DNA ligase family profile" evidence="6">
    <location>
        <begin position="139"/>
        <end position="266"/>
    </location>
</feature>
<dbReference type="SUPFAM" id="SSF50249">
    <property type="entry name" value="Nucleic acid-binding proteins"/>
    <property type="match status" value="1"/>
</dbReference>
<dbReference type="EMBL" id="JACHBC010000004">
    <property type="protein sequence ID" value="MBB5560681.1"/>
    <property type="molecule type" value="Genomic_DNA"/>
</dbReference>
<dbReference type="InterPro" id="IPR012340">
    <property type="entry name" value="NA-bd_OB-fold"/>
</dbReference>
<dbReference type="GO" id="GO:0006281">
    <property type="term" value="P:DNA repair"/>
    <property type="evidence" value="ECO:0007669"/>
    <property type="project" value="InterPro"/>
</dbReference>
<dbReference type="InterPro" id="IPR050191">
    <property type="entry name" value="ATP-dep_DNA_ligase"/>
</dbReference>
<evidence type="ECO:0000256" key="5">
    <source>
        <dbReference type="SAM" id="MobiDB-lite"/>
    </source>
</evidence>
<accession>A0A7W8UMF2</accession>
<reference evidence="7 8" key="1">
    <citation type="submission" date="2020-08" db="EMBL/GenBank/DDBJ databases">
        <title>Genomic Encyclopedia of Type Strains, Phase IV (KMG-V): Genome sequencing to study the core and pangenomes of soil and plant-associated prokaryotes.</title>
        <authorList>
            <person name="Whitman W."/>
        </authorList>
    </citation>
    <scope>NUCLEOTIDE SEQUENCE [LARGE SCALE GENOMIC DNA]</scope>
    <source>
        <strain evidence="7 8">SEMIA 4034</strain>
    </source>
</reference>
<evidence type="ECO:0000313" key="7">
    <source>
        <dbReference type="EMBL" id="MBB5560681.1"/>
    </source>
</evidence>
<comment type="similarity">
    <text evidence="1">Belongs to the ATP-dependent DNA ligase family.</text>
</comment>
<name>A0A7W8UMF2_9HYPH</name>
<evidence type="ECO:0000256" key="2">
    <source>
        <dbReference type="ARBA" id="ARBA00012727"/>
    </source>
</evidence>
<evidence type="ECO:0000256" key="1">
    <source>
        <dbReference type="ARBA" id="ARBA00007572"/>
    </source>
</evidence>
<dbReference type="EC" id="6.5.1.1" evidence="2"/>
<evidence type="ECO:0000256" key="4">
    <source>
        <dbReference type="ARBA" id="ARBA00034003"/>
    </source>
</evidence>
<dbReference type="Proteomes" id="UP000528824">
    <property type="component" value="Unassembled WGS sequence"/>
</dbReference>
<dbReference type="PANTHER" id="PTHR45674">
    <property type="entry name" value="DNA LIGASE 1/3 FAMILY MEMBER"/>
    <property type="match status" value="1"/>
</dbReference>
<comment type="caution">
    <text evidence="7">The sequence shown here is derived from an EMBL/GenBank/DDBJ whole genome shotgun (WGS) entry which is preliminary data.</text>
</comment>
<dbReference type="GO" id="GO:0006310">
    <property type="term" value="P:DNA recombination"/>
    <property type="evidence" value="ECO:0007669"/>
    <property type="project" value="InterPro"/>
</dbReference>
<dbReference type="Gene3D" id="3.30.470.30">
    <property type="entry name" value="DNA ligase/mRNA capping enzyme"/>
    <property type="match status" value="1"/>
</dbReference>
<evidence type="ECO:0000259" key="6">
    <source>
        <dbReference type="PROSITE" id="PS50160"/>
    </source>
</evidence>